<evidence type="ECO:0000313" key="3">
    <source>
        <dbReference type="Proteomes" id="UP001146793"/>
    </source>
</evidence>
<feature type="coiled-coil region" evidence="1">
    <location>
        <begin position="229"/>
        <end position="277"/>
    </location>
</feature>
<dbReference type="Proteomes" id="UP001146793">
    <property type="component" value="Unassembled WGS sequence"/>
</dbReference>
<keyword evidence="1" id="KW-0175">Coiled coil</keyword>
<gene>
    <name evidence="2" type="ORF">M0812_13154</name>
</gene>
<evidence type="ECO:0000256" key="1">
    <source>
        <dbReference type="SAM" id="Coils"/>
    </source>
</evidence>
<accession>A0AAV7ZGU5</accession>
<reference evidence="2" key="1">
    <citation type="submission" date="2022-08" db="EMBL/GenBank/DDBJ databases">
        <title>Novel sulphate-reducing endosymbionts in the free-living metamonad Anaeramoeba.</title>
        <authorList>
            <person name="Jerlstrom-Hultqvist J."/>
            <person name="Cepicka I."/>
            <person name="Gallot-Lavallee L."/>
            <person name="Salas-Leiva D."/>
            <person name="Curtis B.A."/>
            <person name="Zahonova K."/>
            <person name="Pipaliya S."/>
            <person name="Dacks J."/>
            <person name="Roger A.J."/>
        </authorList>
    </citation>
    <scope>NUCLEOTIDE SEQUENCE</scope>
    <source>
        <strain evidence="2">Busselton2</strain>
    </source>
</reference>
<name>A0AAV7ZGU5_9EUKA</name>
<feature type="coiled-coil region" evidence="1">
    <location>
        <begin position="32"/>
        <end position="193"/>
    </location>
</feature>
<dbReference type="EMBL" id="JANTQA010000029">
    <property type="protein sequence ID" value="KAJ3441149.1"/>
    <property type="molecule type" value="Genomic_DNA"/>
</dbReference>
<comment type="caution">
    <text evidence="2">The sequence shown here is derived from an EMBL/GenBank/DDBJ whole genome shotgun (WGS) entry which is preliminary data.</text>
</comment>
<protein>
    <submittedName>
        <fullName evidence="2">Uncharacterized protein</fullName>
    </submittedName>
</protein>
<organism evidence="2 3">
    <name type="scientific">Anaeramoeba flamelloides</name>
    <dbReference type="NCBI Taxonomy" id="1746091"/>
    <lineage>
        <taxon>Eukaryota</taxon>
        <taxon>Metamonada</taxon>
        <taxon>Anaeramoebidae</taxon>
        <taxon>Anaeramoeba</taxon>
    </lineage>
</organism>
<dbReference type="AlphaFoldDB" id="A0AAV7ZGU5"/>
<proteinExistence type="predicted"/>
<evidence type="ECO:0000313" key="2">
    <source>
        <dbReference type="EMBL" id="KAJ3441149.1"/>
    </source>
</evidence>
<sequence>MNLKREIETHTTCDQDLIALKENNFKQTRPNFEIFKKEILKLIEQNQQLKNESKVMRQKIDLCSNQLREEQTEKHKIQEEYHHELKLLTDQIEELESKVLQNKEQKKINQQIRNEKKEKETKKIIKKNQILIELRTKNHRLEDLLTKAQTKNEESEIAYQELDQKILKLAEAVQQLEEHINQLNKIKNINNKNFQKIKQTHLQFIKSINLYEQEILKKKENDKLITDQIINLQFQLNEKQKENKQFKLKESQSNTRIETMEIQTRELLKKNQKLTVENLSIVEEKTKLIQIIKNYIKKCK</sequence>